<evidence type="ECO:0000313" key="3">
    <source>
        <dbReference type="Proteomes" id="UP000294894"/>
    </source>
</evidence>
<dbReference type="Proteomes" id="UP000294894">
    <property type="component" value="Chromosome"/>
</dbReference>
<keyword evidence="1" id="KW-0812">Transmembrane</keyword>
<dbReference type="AlphaFoldDB" id="A0A4P7GN42"/>
<sequence>MSEPTASTATAGGGILTPPARAVSGLALAVMGLFGQNLPSVGLQALVLGPGGSGDLALYYLVMGLGSAALSALALLLVSSLARGPATGWPAHVARATVVVALVGIVGALLIVVGGLVHGS</sequence>
<feature type="transmembrane region" description="Helical" evidence="1">
    <location>
        <begin position="93"/>
        <end position="117"/>
    </location>
</feature>
<feature type="transmembrane region" description="Helical" evidence="1">
    <location>
        <begin position="57"/>
        <end position="81"/>
    </location>
</feature>
<dbReference type="KEGG" id="noy:EXE57_13865"/>
<reference evidence="2 3" key="1">
    <citation type="submission" date="2019-03" db="EMBL/GenBank/DDBJ databases">
        <title>Three New Species of Nocardioides, Nocardioides euryhalodurans sp. nov., Nocardioides seonyuensis sp. nov. and Nocardioides eburneoflavus sp. nov., Iolated from Soil.</title>
        <authorList>
            <person name="Roh S.G."/>
            <person name="Lee C."/>
            <person name="Kim M.-K."/>
            <person name="Kim S.B."/>
        </authorList>
    </citation>
    <scope>NUCLEOTIDE SEQUENCE [LARGE SCALE GENOMIC DNA]</scope>
    <source>
        <strain evidence="2 3">MMS17-SY117</strain>
    </source>
</reference>
<keyword evidence="3" id="KW-1185">Reference proteome</keyword>
<protein>
    <submittedName>
        <fullName evidence="2">Uncharacterized protein</fullName>
    </submittedName>
</protein>
<evidence type="ECO:0000313" key="2">
    <source>
        <dbReference type="EMBL" id="QBR93227.1"/>
    </source>
</evidence>
<proteinExistence type="predicted"/>
<evidence type="ECO:0000256" key="1">
    <source>
        <dbReference type="SAM" id="Phobius"/>
    </source>
</evidence>
<gene>
    <name evidence="2" type="ORF">EXE57_13865</name>
</gene>
<keyword evidence="1" id="KW-0472">Membrane</keyword>
<keyword evidence="1" id="KW-1133">Transmembrane helix</keyword>
<dbReference type="EMBL" id="CP038267">
    <property type="protein sequence ID" value="QBR93227.1"/>
    <property type="molecule type" value="Genomic_DNA"/>
</dbReference>
<organism evidence="2 3">
    <name type="scientific">Nocardioides euryhalodurans</name>
    <dbReference type="NCBI Taxonomy" id="2518370"/>
    <lineage>
        <taxon>Bacteria</taxon>
        <taxon>Bacillati</taxon>
        <taxon>Actinomycetota</taxon>
        <taxon>Actinomycetes</taxon>
        <taxon>Propionibacteriales</taxon>
        <taxon>Nocardioidaceae</taxon>
        <taxon>Nocardioides</taxon>
    </lineage>
</organism>
<accession>A0A4P7GN42</accession>
<name>A0A4P7GN42_9ACTN</name>
<dbReference type="RefSeq" id="WP_135078440.1">
    <property type="nucleotide sequence ID" value="NZ_CP038267.1"/>
</dbReference>